<sequence length="86" mass="9531">MALQLSDHVTMTSVDDSVVLLDERKGRYWQLNSTAAGILRELVAGSRPEDLRDRLAAASGADRDTVERDMRDFVRQLQSAGLISGR</sequence>
<name>A0ABV7QRN7_9PSEU</name>
<dbReference type="Proteomes" id="UP001595764">
    <property type="component" value="Unassembled WGS sequence"/>
</dbReference>
<dbReference type="InterPro" id="IPR041881">
    <property type="entry name" value="PqqD_sf"/>
</dbReference>
<dbReference type="EMBL" id="JBHRWI010000039">
    <property type="protein sequence ID" value="MFC3514268.1"/>
    <property type="molecule type" value="Genomic_DNA"/>
</dbReference>
<reference evidence="2" key="1">
    <citation type="journal article" date="2019" name="Int. J. Syst. Evol. Microbiol.">
        <title>The Global Catalogue of Microorganisms (GCM) 10K type strain sequencing project: providing services to taxonomists for standard genome sequencing and annotation.</title>
        <authorList>
            <consortium name="The Broad Institute Genomics Platform"/>
            <consortium name="The Broad Institute Genome Sequencing Center for Infectious Disease"/>
            <person name="Wu L."/>
            <person name="Ma J."/>
        </authorList>
    </citation>
    <scope>NUCLEOTIDE SEQUENCE [LARGE SCALE GENOMIC DNA]</scope>
    <source>
        <strain evidence="2">CGMCC 4.7682</strain>
    </source>
</reference>
<gene>
    <name evidence="1" type="ORF">ACFORO_29155</name>
</gene>
<comment type="caution">
    <text evidence="1">The sequence shown here is derived from an EMBL/GenBank/DDBJ whole genome shotgun (WGS) entry which is preliminary data.</text>
</comment>
<keyword evidence="2" id="KW-1185">Reference proteome</keyword>
<protein>
    <submittedName>
        <fullName evidence="1">Lasso peptide biosynthesis PqqD family chaperone</fullName>
    </submittedName>
</protein>
<dbReference type="Gene3D" id="1.10.10.1150">
    <property type="entry name" value="Coenzyme PQQ synthesis protein D (PqqD)"/>
    <property type="match status" value="1"/>
</dbReference>
<accession>A0ABV7QRN7</accession>
<dbReference type="NCBIfam" id="NF033530">
    <property type="entry name" value="lasso_PqqD_Strm"/>
    <property type="match status" value="1"/>
</dbReference>
<dbReference type="InterPro" id="IPR008792">
    <property type="entry name" value="PQQD"/>
</dbReference>
<evidence type="ECO:0000313" key="2">
    <source>
        <dbReference type="Proteomes" id="UP001595764"/>
    </source>
</evidence>
<dbReference type="RefSeq" id="WP_377872188.1">
    <property type="nucleotide sequence ID" value="NZ_JBHMAY010000037.1"/>
</dbReference>
<dbReference type="Pfam" id="PF05402">
    <property type="entry name" value="PqqD"/>
    <property type="match status" value="1"/>
</dbReference>
<proteinExistence type="predicted"/>
<evidence type="ECO:0000313" key="1">
    <source>
        <dbReference type="EMBL" id="MFC3514268.1"/>
    </source>
</evidence>
<organism evidence="1 2">
    <name type="scientific">Amycolatopsis halotolerans</name>
    <dbReference type="NCBI Taxonomy" id="330083"/>
    <lineage>
        <taxon>Bacteria</taxon>
        <taxon>Bacillati</taxon>
        <taxon>Actinomycetota</taxon>
        <taxon>Actinomycetes</taxon>
        <taxon>Pseudonocardiales</taxon>
        <taxon>Pseudonocardiaceae</taxon>
        <taxon>Amycolatopsis</taxon>
    </lineage>
</organism>